<dbReference type="InterPro" id="IPR023393">
    <property type="entry name" value="START-like_dom_sf"/>
</dbReference>
<protein>
    <recommendedName>
        <fullName evidence="4">SRPBCC family protein</fullName>
    </recommendedName>
</protein>
<name>A0ABP5FP91_9MICO</name>
<sequence length="197" mass="23113">MRRDRGNTLTPVDDHPLRGEGRTDGRRPAAASRRRGWERRIVVDATVHHPIESVFPYLTDPLRWHDFAPAVEFRRQIDDGPVRVGTRWMATDRIGPFRAHFIDTLEELDEHRVVWHSSGPWNARVEYACRPSGAETRIRADYRGELGGALRWQVGWLPDWVTHHLILARDFRRLDRLLTRRARAARRWREQHGPASD</sequence>
<dbReference type="Gene3D" id="3.30.530.20">
    <property type="match status" value="1"/>
</dbReference>
<feature type="region of interest" description="Disordered" evidence="1">
    <location>
        <begin position="1"/>
        <end position="32"/>
    </location>
</feature>
<dbReference type="EMBL" id="BAAAPW010000001">
    <property type="protein sequence ID" value="GAA2028924.1"/>
    <property type="molecule type" value="Genomic_DNA"/>
</dbReference>
<dbReference type="Pfam" id="PF10604">
    <property type="entry name" value="Polyketide_cyc2"/>
    <property type="match status" value="1"/>
</dbReference>
<feature type="compositionally biased region" description="Basic and acidic residues" evidence="1">
    <location>
        <begin position="1"/>
        <end position="27"/>
    </location>
</feature>
<evidence type="ECO:0008006" key="4">
    <source>
        <dbReference type="Google" id="ProtNLM"/>
    </source>
</evidence>
<comment type="caution">
    <text evidence="2">The sequence shown here is derived from an EMBL/GenBank/DDBJ whole genome shotgun (WGS) entry which is preliminary data.</text>
</comment>
<accession>A0ABP5FP91</accession>
<organism evidence="2 3">
    <name type="scientific">Agromyces tropicus</name>
    <dbReference type="NCBI Taxonomy" id="555371"/>
    <lineage>
        <taxon>Bacteria</taxon>
        <taxon>Bacillati</taxon>
        <taxon>Actinomycetota</taxon>
        <taxon>Actinomycetes</taxon>
        <taxon>Micrococcales</taxon>
        <taxon>Microbacteriaceae</taxon>
        <taxon>Agromyces</taxon>
    </lineage>
</organism>
<dbReference type="InterPro" id="IPR019587">
    <property type="entry name" value="Polyketide_cyclase/dehydratase"/>
</dbReference>
<reference evidence="3" key="1">
    <citation type="journal article" date="2019" name="Int. J. Syst. Evol. Microbiol.">
        <title>The Global Catalogue of Microorganisms (GCM) 10K type strain sequencing project: providing services to taxonomists for standard genome sequencing and annotation.</title>
        <authorList>
            <consortium name="The Broad Institute Genomics Platform"/>
            <consortium name="The Broad Institute Genome Sequencing Center for Infectious Disease"/>
            <person name="Wu L."/>
            <person name="Ma J."/>
        </authorList>
    </citation>
    <scope>NUCLEOTIDE SEQUENCE [LARGE SCALE GENOMIC DNA]</scope>
    <source>
        <strain evidence="3">JCM 15672</strain>
    </source>
</reference>
<evidence type="ECO:0000313" key="3">
    <source>
        <dbReference type="Proteomes" id="UP001501196"/>
    </source>
</evidence>
<evidence type="ECO:0000313" key="2">
    <source>
        <dbReference type="EMBL" id="GAA2028924.1"/>
    </source>
</evidence>
<dbReference type="SUPFAM" id="SSF55961">
    <property type="entry name" value="Bet v1-like"/>
    <property type="match status" value="1"/>
</dbReference>
<gene>
    <name evidence="2" type="ORF">GCM10009819_10810</name>
</gene>
<evidence type="ECO:0000256" key="1">
    <source>
        <dbReference type="SAM" id="MobiDB-lite"/>
    </source>
</evidence>
<dbReference type="Proteomes" id="UP001501196">
    <property type="component" value="Unassembled WGS sequence"/>
</dbReference>
<keyword evidence="3" id="KW-1185">Reference proteome</keyword>
<proteinExistence type="predicted"/>